<dbReference type="AlphaFoldDB" id="A0A7H0GJE5"/>
<organism evidence="1 2">
    <name type="scientific">Diaphorobacter aerolatus</name>
    <dbReference type="NCBI Taxonomy" id="1288495"/>
    <lineage>
        <taxon>Bacteria</taxon>
        <taxon>Pseudomonadati</taxon>
        <taxon>Pseudomonadota</taxon>
        <taxon>Betaproteobacteria</taxon>
        <taxon>Burkholderiales</taxon>
        <taxon>Comamonadaceae</taxon>
        <taxon>Diaphorobacter</taxon>
    </lineage>
</organism>
<dbReference type="RefSeq" id="WP_187724009.1">
    <property type="nucleotide sequence ID" value="NZ_CP060783.1"/>
</dbReference>
<accession>A0A7H0GJE5</accession>
<sequence length="66" mass="7432">MKTVKATISRPIQIGAIQVGSEIDYYAAHYLALIQCLLYQKNLELSPKRDSMALNWSLANLRAISH</sequence>
<dbReference type="KEGG" id="daer:H9K75_21050"/>
<evidence type="ECO:0000313" key="2">
    <source>
        <dbReference type="Proteomes" id="UP000516028"/>
    </source>
</evidence>
<name>A0A7H0GJE5_9BURK</name>
<gene>
    <name evidence="1" type="ORF">H9K75_21050</name>
</gene>
<proteinExistence type="predicted"/>
<protein>
    <submittedName>
        <fullName evidence="1">Uncharacterized protein</fullName>
    </submittedName>
</protein>
<reference evidence="1 2" key="1">
    <citation type="submission" date="2020-08" db="EMBL/GenBank/DDBJ databases">
        <title>Genome sequence of Diaphorobacter aerolatus KACC 16536T.</title>
        <authorList>
            <person name="Hyun D.-W."/>
            <person name="Bae J.-W."/>
        </authorList>
    </citation>
    <scope>NUCLEOTIDE SEQUENCE [LARGE SCALE GENOMIC DNA]</scope>
    <source>
        <strain evidence="1 2">KACC 16536</strain>
    </source>
</reference>
<keyword evidence="2" id="KW-1185">Reference proteome</keyword>
<evidence type="ECO:0000313" key="1">
    <source>
        <dbReference type="EMBL" id="QNP48411.1"/>
    </source>
</evidence>
<dbReference type="EMBL" id="CP060783">
    <property type="protein sequence ID" value="QNP48411.1"/>
    <property type="molecule type" value="Genomic_DNA"/>
</dbReference>
<dbReference type="Proteomes" id="UP000516028">
    <property type="component" value="Chromosome"/>
</dbReference>